<evidence type="ECO:0000256" key="2">
    <source>
        <dbReference type="ARBA" id="ARBA00023186"/>
    </source>
</evidence>
<dbReference type="Gene3D" id="2.30.42.10">
    <property type="match status" value="1"/>
</dbReference>
<comment type="similarity">
    <text evidence="1">Belongs to the proteasome subunit p27 family.</text>
</comment>
<dbReference type="InterPro" id="IPR001478">
    <property type="entry name" value="PDZ"/>
</dbReference>
<dbReference type="InterPro" id="IPR036034">
    <property type="entry name" value="PDZ_sf"/>
</dbReference>
<keyword evidence="2" id="KW-0143">Chaperone</keyword>
<reference evidence="6" key="1">
    <citation type="submission" date="2021-01" db="EMBL/GenBank/DDBJ databases">
        <authorList>
            <person name="Corre E."/>
            <person name="Pelletier E."/>
            <person name="Niang G."/>
            <person name="Scheremetjew M."/>
            <person name="Finn R."/>
            <person name="Kale V."/>
            <person name="Holt S."/>
            <person name="Cochrane G."/>
            <person name="Meng A."/>
            <person name="Brown T."/>
            <person name="Cohen L."/>
        </authorList>
    </citation>
    <scope>NUCLEOTIDE SEQUENCE</scope>
    <source>
        <strain evidence="6">GSBS06</strain>
    </source>
</reference>
<evidence type="ECO:0000259" key="5">
    <source>
        <dbReference type="PROSITE" id="PS50106"/>
    </source>
</evidence>
<dbReference type="PANTHER" id="PTHR12651">
    <property type="entry name" value="26S PROTEASOME NON-ATPASE REGULATORY SUBUNIT 9"/>
    <property type="match status" value="1"/>
</dbReference>
<evidence type="ECO:0000256" key="1">
    <source>
        <dbReference type="ARBA" id="ARBA00005256"/>
    </source>
</evidence>
<dbReference type="Pfam" id="PF17820">
    <property type="entry name" value="PDZ_6"/>
    <property type="match status" value="1"/>
</dbReference>
<evidence type="ECO:0000256" key="4">
    <source>
        <dbReference type="SAM" id="MobiDB-lite"/>
    </source>
</evidence>
<gene>
    <name evidence="6" type="ORF">ASTO00021_LOCUS2051</name>
</gene>
<dbReference type="Pfam" id="PF18265">
    <property type="entry name" value="Nas2_N"/>
    <property type="match status" value="1"/>
</dbReference>
<evidence type="ECO:0000256" key="3">
    <source>
        <dbReference type="SAM" id="Coils"/>
    </source>
</evidence>
<dbReference type="InterPro" id="IPR041489">
    <property type="entry name" value="PDZ_6"/>
</dbReference>
<dbReference type="PROSITE" id="PS50106">
    <property type="entry name" value="PDZ"/>
    <property type="match status" value="1"/>
</dbReference>
<organism evidence="6">
    <name type="scientific">Aplanochytrium stocchinoi</name>
    <dbReference type="NCBI Taxonomy" id="215587"/>
    <lineage>
        <taxon>Eukaryota</taxon>
        <taxon>Sar</taxon>
        <taxon>Stramenopiles</taxon>
        <taxon>Bigyra</taxon>
        <taxon>Labyrinthulomycetes</taxon>
        <taxon>Thraustochytrida</taxon>
        <taxon>Thraustochytriidae</taxon>
        <taxon>Aplanochytrium</taxon>
    </lineage>
</organism>
<name>A0A7S3LKN0_9STRA</name>
<dbReference type="GO" id="GO:0005737">
    <property type="term" value="C:cytoplasm"/>
    <property type="evidence" value="ECO:0007669"/>
    <property type="project" value="TreeGrafter"/>
</dbReference>
<dbReference type="GO" id="GO:0005634">
    <property type="term" value="C:nucleus"/>
    <property type="evidence" value="ECO:0007669"/>
    <property type="project" value="TreeGrafter"/>
</dbReference>
<dbReference type="EMBL" id="HBIN01003019">
    <property type="protein sequence ID" value="CAE0431714.1"/>
    <property type="molecule type" value="Transcribed_RNA"/>
</dbReference>
<sequence>MGNKREQLRAKFAELEEKKKAMEVEISAIAQELNSPGPNKAPPVGMKGNLVDHEGFPRADVDVHAIRLQRNRYATLQNDHKGIMKQIEELLKEIMALPKEKNVSSHPDSVPVPTPVKVKSTSEANRGIDESVSELVAFLWVDRVEPGSPAESAGLRVGDRILRFGVSAACNDTFLIVAR</sequence>
<dbReference type="InterPro" id="IPR035269">
    <property type="entry name" value="PSMD9"/>
</dbReference>
<dbReference type="InterPro" id="IPR040815">
    <property type="entry name" value="Nas2_N"/>
</dbReference>
<dbReference type="SUPFAM" id="SSF50156">
    <property type="entry name" value="PDZ domain-like"/>
    <property type="match status" value="1"/>
</dbReference>
<feature type="domain" description="PDZ" evidence="5">
    <location>
        <begin position="115"/>
        <end position="162"/>
    </location>
</feature>
<protein>
    <recommendedName>
        <fullName evidence="5">PDZ domain-containing protein</fullName>
    </recommendedName>
</protein>
<feature type="region of interest" description="Disordered" evidence="4">
    <location>
        <begin position="102"/>
        <end position="124"/>
    </location>
</feature>
<keyword evidence="3" id="KW-0175">Coiled coil</keyword>
<dbReference type="Gene3D" id="6.10.140.1710">
    <property type="match status" value="1"/>
</dbReference>
<feature type="compositionally biased region" description="Low complexity" evidence="4">
    <location>
        <begin position="109"/>
        <end position="122"/>
    </location>
</feature>
<proteinExistence type="inferred from homology"/>
<feature type="coiled-coil region" evidence="3">
    <location>
        <begin position="5"/>
        <end position="32"/>
    </location>
</feature>
<dbReference type="PANTHER" id="PTHR12651:SF1">
    <property type="entry name" value="26S PROTEASOME NON-ATPASE REGULATORY SUBUNIT 9"/>
    <property type="match status" value="1"/>
</dbReference>
<evidence type="ECO:0000313" key="6">
    <source>
        <dbReference type="EMBL" id="CAE0431714.1"/>
    </source>
</evidence>
<accession>A0A7S3LKN0</accession>
<dbReference type="GO" id="GO:0070682">
    <property type="term" value="P:proteasome regulatory particle assembly"/>
    <property type="evidence" value="ECO:0007669"/>
    <property type="project" value="InterPro"/>
</dbReference>
<dbReference type="AlphaFoldDB" id="A0A7S3LKN0"/>